<evidence type="ECO:0000313" key="1">
    <source>
        <dbReference type="EMBL" id="KNB16394.1"/>
    </source>
</evidence>
<proteinExistence type="predicted"/>
<name>A0A0J9VZM0_FUSO4</name>
<gene>
    <name evidence="1" type="ORF">FOXG_21661</name>
</gene>
<dbReference type="KEGG" id="fox:FOXG_21661"/>
<evidence type="ECO:0000313" key="2">
    <source>
        <dbReference type="Proteomes" id="UP000009097"/>
    </source>
</evidence>
<dbReference type="Proteomes" id="UP000009097">
    <property type="component" value="Unassembled WGS sequence"/>
</dbReference>
<dbReference type="GeneID" id="28962367"/>
<dbReference type="Gene3D" id="1.25.40.20">
    <property type="entry name" value="Ankyrin repeat-containing domain"/>
    <property type="match status" value="1"/>
</dbReference>
<dbReference type="Pfam" id="PF12796">
    <property type="entry name" value="Ank_2"/>
    <property type="match status" value="1"/>
</dbReference>
<reference evidence="1" key="2">
    <citation type="journal article" date="2010" name="Nature">
        <title>Comparative genomics reveals mobile pathogenicity chromosomes in Fusarium.</title>
        <authorList>
            <person name="Ma L.J."/>
            <person name="van der Does H.C."/>
            <person name="Borkovich K.A."/>
            <person name="Coleman J.J."/>
            <person name="Daboussi M.J."/>
            <person name="Di Pietro A."/>
            <person name="Dufresne M."/>
            <person name="Freitag M."/>
            <person name="Grabherr M."/>
            <person name="Henrissat B."/>
            <person name="Houterman P.M."/>
            <person name="Kang S."/>
            <person name="Shim W.B."/>
            <person name="Woloshuk C."/>
            <person name="Xie X."/>
            <person name="Xu J.R."/>
            <person name="Antoniw J."/>
            <person name="Baker S.E."/>
            <person name="Bluhm B.H."/>
            <person name="Breakspear A."/>
            <person name="Brown D.W."/>
            <person name="Butchko R.A."/>
            <person name="Chapman S."/>
            <person name="Coulson R."/>
            <person name="Coutinho P.M."/>
            <person name="Danchin E.G."/>
            <person name="Diener A."/>
            <person name="Gale L.R."/>
            <person name="Gardiner D.M."/>
            <person name="Goff S."/>
            <person name="Hammond-Kosack K.E."/>
            <person name="Hilburn K."/>
            <person name="Hua-Van A."/>
            <person name="Jonkers W."/>
            <person name="Kazan K."/>
            <person name="Kodira C.D."/>
            <person name="Koehrsen M."/>
            <person name="Kumar L."/>
            <person name="Lee Y.H."/>
            <person name="Li L."/>
            <person name="Manners J.M."/>
            <person name="Miranda-Saavedra D."/>
            <person name="Mukherjee M."/>
            <person name="Park G."/>
            <person name="Park J."/>
            <person name="Park S.Y."/>
            <person name="Proctor R.H."/>
            <person name="Regev A."/>
            <person name="Ruiz-Roldan M.C."/>
            <person name="Sain D."/>
            <person name="Sakthikumar S."/>
            <person name="Sykes S."/>
            <person name="Schwartz D.C."/>
            <person name="Turgeon B.G."/>
            <person name="Wapinski I."/>
            <person name="Yoder O."/>
            <person name="Young S."/>
            <person name="Zeng Q."/>
            <person name="Zhou S."/>
            <person name="Galagan J."/>
            <person name="Cuomo C.A."/>
            <person name="Kistler H.C."/>
            <person name="Rep M."/>
        </authorList>
    </citation>
    <scope>NUCLEOTIDE SEQUENCE [LARGE SCALE GENOMIC DNA]</scope>
    <source>
        <strain evidence="1">4287</strain>
    </source>
</reference>
<dbReference type="InterPro" id="IPR002110">
    <property type="entry name" value="Ankyrin_rpt"/>
</dbReference>
<organism evidence="1 2">
    <name type="scientific">Fusarium oxysporum f. sp. lycopersici (strain 4287 / CBS 123668 / FGSC 9935 / NRRL 34936)</name>
    <name type="common">Fusarium vascular wilt of tomato</name>
    <dbReference type="NCBI Taxonomy" id="426428"/>
    <lineage>
        <taxon>Eukaryota</taxon>
        <taxon>Fungi</taxon>
        <taxon>Dikarya</taxon>
        <taxon>Ascomycota</taxon>
        <taxon>Pezizomycotina</taxon>
        <taxon>Sordariomycetes</taxon>
        <taxon>Hypocreomycetidae</taxon>
        <taxon>Hypocreales</taxon>
        <taxon>Nectriaceae</taxon>
        <taxon>Fusarium</taxon>
        <taxon>Fusarium oxysporum species complex</taxon>
    </lineage>
</organism>
<dbReference type="VEuPathDB" id="FungiDB:FOXG_21661"/>
<dbReference type="SUPFAM" id="SSF48403">
    <property type="entry name" value="Ankyrin repeat"/>
    <property type="match status" value="1"/>
</dbReference>
<dbReference type="OrthoDB" id="5034377at2759"/>
<sequence length="230" mass="25766">MSCEEFDFDCSSIASWVNAQLLNPKGYKAECSLKLDQNIFPYDDFKINPSTRAPVFEPRQSCVILVTPLSAAAFLGDKEAVEHLSIFPDPHESNELISPLSLACLQGHSSIVELLTERDAERDETGNTLSTAHIAARKGQSQYIRRLYPKFCLPGISDVDSVPPAIHALYLDDDEQIKEVLLVLLELDRDALDTQGIWQYHWTCADLARAMGKSVDLVHWLEDKCRSVTT</sequence>
<dbReference type="EMBL" id="DS231718">
    <property type="protein sequence ID" value="KNB16394.1"/>
    <property type="molecule type" value="Genomic_DNA"/>
</dbReference>
<dbReference type="InterPro" id="IPR036770">
    <property type="entry name" value="Ankyrin_rpt-contain_sf"/>
</dbReference>
<reference evidence="1" key="1">
    <citation type="submission" date="2007-04" db="EMBL/GenBank/DDBJ databases">
        <authorList>
            <consortium name="The Broad Institute Genome Sequencing Platform"/>
            <person name="Birren B."/>
            <person name="Lander E."/>
            <person name="Galagan J."/>
            <person name="Nusbaum C."/>
            <person name="Devon K."/>
            <person name="Ma L.-J."/>
            <person name="Jaffe D."/>
            <person name="Butler J."/>
            <person name="Alvarez P."/>
            <person name="Gnerre S."/>
            <person name="Grabherr M."/>
            <person name="Kleber M."/>
            <person name="Mauceli E."/>
            <person name="Brockman W."/>
            <person name="MacCallum I.A."/>
            <person name="Young S."/>
            <person name="LaButti K."/>
            <person name="DeCaprio D."/>
            <person name="Crawford M."/>
            <person name="Koehrsen M."/>
            <person name="Engels R."/>
            <person name="Montgomery P."/>
            <person name="Pearson M."/>
            <person name="Howarth C."/>
            <person name="Larson L."/>
            <person name="White J."/>
            <person name="O'Leary S."/>
            <person name="Kodira C."/>
            <person name="Zeng Q."/>
            <person name="Yandava C."/>
            <person name="Alvarado L."/>
            <person name="Kistler C."/>
            <person name="Shim W.-B."/>
            <person name="Kang S."/>
            <person name="Woloshuk C."/>
        </authorList>
    </citation>
    <scope>NUCLEOTIDE SEQUENCE</scope>
    <source>
        <strain evidence="1">4287</strain>
    </source>
</reference>
<dbReference type="RefSeq" id="XP_018254439.1">
    <property type="nucleotide sequence ID" value="XM_018402008.1"/>
</dbReference>
<protein>
    <submittedName>
        <fullName evidence="1">Uncharacterized protein</fullName>
    </submittedName>
</protein>
<accession>A0A0J9VZM0</accession>
<dbReference type="AlphaFoldDB" id="A0A0J9VZM0"/>